<accession>A0A2J6SZ59</accession>
<reference evidence="3 4" key="1">
    <citation type="submission" date="2016-04" db="EMBL/GenBank/DDBJ databases">
        <title>A degradative enzymes factory behind the ericoid mycorrhizal symbiosis.</title>
        <authorList>
            <consortium name="DOE Joint Genome Institute"/>
            <person name="Martino E."/>
            <person name="Morin E."/>
            <person name="Grelet G."/>
            <person name="Kuo A."/>
            <person name="Kohler A."/>
            <person name="Daghino S."/>
            <person name="Barry K."/>
            <person name="Choi C."/>
            <person name="Cichocki N."/>
            <person name="Clum A."/>
            <person name="Copeland A."/>
            <person name="Hainaut M."/>
            <person name="Haridas S."/>
            <person name="Labutti K."/>
            <person name="Lindquist E."/>
            <person name="Lipzen A."/>
            <person name="Khouja H.-R."/>
            <person name="Murat C."/>
            <person name="Ohm R."/>
            <person name="Olson A."/>
            <person name="Spatafora J."/>
            <person name="Veneault-Fourrey C."/>
            <person name="Henrissat B."/>
            <person name="Grigoriev I."/>
            <person name="Martin F."/>
            <person name="Perotto S."/>
        </authorList>
    </citation>
    <scope>NUCLEOTIDE SEQUENCE [LARGE SCALE GENOMIC DNA]</scope>
    <source>
        <strain evidence="3 4">E</strain>
    </source>
</reference>
<feature type="compositionally biased region" description="Polar residues" evidence="1">
    <location>
        <begin position="54"/>
        <end position="65"/>
    </location>
</feature>
<dbReference type="RefSeq" id="XP_024732974.1">
    <property type="nucleotide sequence ID" value="XM_024883570.1"/>
</dbReference>
<keyword evidence="4" id="KW-1185">Reference proteome</keyword>
<feature type="transmembrane region" description="Helical" evidence="2">
    <location>
        <begin position="143"/>
        <end position="164"/>
    </location>
</feature>
<feature type="compositionally biased region" description="Acidic residues" evidence="1">
    <location>
        <begin position="32"/>
        <end position="43"/>
    </location>
</feature>
<dbReference type="EMBL" id="KZ613852">
    <property type="protein sequence ID" value="PMD56070.1"/>
    <property type="molecule type" value="Genomic_DNA"/>
</dbReference>
<protein>
    <submittedName>
        <fullName evidence="3">Uncharacterized protein</fullName>
    </submittedName>
</protein>
<proteinExistence type="predicted"/>
<evidence type="ECO:0000256" key="1">
    <source>
        <dbReference type="SAM" id="MobiDB-lite"/>
    </source>
</evidence>
<gene>
    <name evidence="3" type="ORF">K444DRAFT_633095</name>
</gene>
<evidence type="ECO:0000313" key="3">
    <source>
        <dbReference type="EMBL" id="PMD56070.1"/>
    </source>
</evidence>
<feature type="region of interest" description="Disordered" evidence="1">
    <location>
        <begin position="16"/>
        <end position="65"/>
    </location>
</feature>
<dbReference type="GeneID" id="36591647"/>
<keyword evidence="2" id="KW-0812">Transmembrane</keyword>
<name>A0A2J6SZ59_9HELO</name>
<evidence type="ECO:0000256" key="2">
    <source>
        <dbReference type="SAM" id="Phobius"/>
    </source>
</evidence>
<keyword evidence="2" id="KW-1133">Transmembrane helix</keyword>
<dbReference type="InParanoid" id="A0A2J6SZ59"/>
<organism evidence="3 4">
    <name type="scientific">Hyaloscypha bicolor E</name>
    <dbReference type="NCBI Taxonomy" id="1095630"/>
    <lineage>
        <taxon>Eukaryota</taxon>
        <taxon>Fungi</taxon>
        <taxon>Dikarya</taxon>
        <taxon>Ascomycota</taxon>
        <taxon>Pezizomycotina</taxon>
        <taxon>Leotiomycetes</taxon>
        <taxon>Helotiales</taxon>
        <taxon>Hyaloscyphaceae</taxon>
        <taxon>Hyaloscypha</taxon>
        <taxon>Hyaloscypha bicolor</taxon>
    </lineage>
</organism>
<dbReference type="Proteomes" id="UP000235371">
    <property type="component" value="Unassembled WGS sequence"/>
</dbReference>
<dbReference type="AlphaFoldDB" id="A0A2J6SZ59"/>
<evidence type="ECO:0000313" key="4">
    <source>
        <dbReference type="Proteomes" id="UP000235371"/>
    </source>
</evidence>
<sequence length="288" mass="31699">MAAAFSLHWHSVKEASLEKEAKKATRNRRRDDDDDDGSDDNDDSTTRTSKTHECVSSSSFPTYTNSPSWLTASSASSSTLAKETLTATVEITTTAFACTVHTITSTSPDLFLLPASTGLASISANPAPTIVGKRPIQTAKTSIMVPISATLIILLLSLVGYLVFRIRRYRQEREKSKKFSANESRSNRQSSVCELDTNPAIHQRRTWYGWLRESFIAPKAPVQIRTSHVNRVPDYDSYFTWAHRSSSVYSVATMSDISSGYGTYGSQHALPTGSLGIRVEPTKSSVVY</sequence>
<keyword evidence="2" id="KW-0472">Membrane</keyword>